<dbReference type="RefSeq" id="WP_120245610.1">
    <property type="nucleotide sequence ID" value="NZ_RAPO01000003.1"/>
</dbReference>
<dbReference type="AlphaFoldDB" id="A0A419WDS9"/>
<evidence type="ECO:0000256" key="1">
    <source>
        <dbReference type="SAM" id="MobiDB-lite"/>
    </source>
</evidence>
<evidence type="ECO:0000313" key="4">
    <source>
        <dbReference type="Proteomes" id="UP000283805"/>
    </source>
</evidence>
<keyword evidence="4" id="KW-1185">Reference proteome</keyword>
<keyword evidence="2" id="KW-0472">Membrane</keyword>
<accession>A0A419WDS9</accession>
<keyword evidence="2" id="KW-0812">Transmembrane</keyword>
<evidence type="ECO:0000313" key="3">
    <source>
        <dbReference type="EMBL" id="RKD93613.1"/>
    </source>
</evidence>
<dbReference type="OrthoDB" id="170376at2157"/>
<keyword evidence="2" id="KW-1133">Transmembrane helix</keyword>
<feature type="region of interest" description="Disordered" evidence="1">
    <location>
        <begin position="71"/>
        <end position="90"/>
    </location>
</feature>
<name>A0A419WDS9_9EURY</name>
<feature type="transmembrane region" description="Helical" evidence="2">
    <location>
        <begin position="7"/>
        <end position="31"/>
    </location>
</feature>
<gene>
    <name evidence="3" type="ORF">ATJ93_3243</name>
</gene>
<protein>
    <submittedName>
        <fullName evidence="3">Uncharacterized protein</fullName>
    </submittedName>
</protein>
<dbReference type="EMBL" id="RAPO01000003">
    <property type="protein sequence ID" value="RKD93613.1"/>
    <property type="molecule type" value="Genomic_DNA"/>
</dbReference>
<proteinExistence type="predicted"/>
<evidence type="ECO:0000256" key="2">
    <source>
        <dbReference type="SAM" id="Phobius"/>
    </source>
</evidence>
<organism evidence="3 4">
    <name type="scientific">Halopiger aswanensis</name>
    <dbReference type="NCBI Taxonomy" id="148449"/>
    <lineage>
        <taxon>Archaea</taxon>
        <taxon>Methanobacteriati</taxon>
        <taxon>Methanobacteriota</taxon>
        <taxon>Stenosarchaea group</taxon>
        <taxon>Halobacteria</taxon>
        <taxon>Halobacteriales</taxon>
        <taxon>Natrialbaceae</taxon>
        <taxon>Halopiger</taxon>
    </lineage>
</organism>
<dbReference type="InterPro" id="IPR055895">
    <property type="entry name" value="DUF7472"/>
</dbReference>
<feature type="transmembrane region" description="Helical" evidence="2">
    <location>
        <begin position="43"/>
        <end position="68"/>
    </location>
</feature>
<comment type="caution">
    <text evidence="3">The sequence shown here is derived from an EMBL/GenBank/DDBJ whole genome shotgun (WGS) entry which is preliminary data.</text>
</comment>
<sequence>MPEREQLIEIAAAVTSVLLMLGAMLFIGTAYGGTNGTLNPDGAQLLVGVIVGFILLMTAVGIGLAYVLNDPEDGLENEDDEVDADPQNTI</sequence>
<feature type="compositionally biased region" description="Acidic residues" evidence="1">
    <location>
        <begin position="71"/>
        <end position="84"/>
    </location>
</feature>
<dbReference type="Pfam" id="PF24284">
    <property type="entry name" value="DUF7472"/>
    <property type="match status" value="1"/>
</dbReference>
<reference evidence="3 4" key="1">
    <citation type="submission" date="2018-09" db="EMBL/GenBank/DDBJ databases">
        <title>Genomic Encyclopedia of Archaeal and Bacterial Type Strains, Phase II (KMG-II): from individual species to whole genera.</title>
        <authorList>
            <person name="Goeker M."/>
        </authorList>
    </citation>
    <scope>NUCLEOTIDE SEQUENCE [LARGE SCALE GENOMIC DNA]</scope>
    <source>
        <strain evidence="3 4">DSM 13151</strain>
    </source>
</reference>
<dbReference type="Proteomes" id="UP000283805">
    <property type="component" value="Unassembled WGS sequence"/>
</dbReference>